<dbReference type="NCBIfam" id="NF037959">
    <property type="entry name" value="MFS_SpdSyn"/>
    <property type="match status" value="1"/>
</dbReference>
<keyword evidence="4" id="KW-1185">Reference proteome</keyword>
<name>A0A4Q7M0M6_9MICO</name>
<evidence type="ECO:0000313" key="4">
    <source>
        <dbReference type="Proteomes" id="UP000293852"/>
    </source>
</evidence>
<dbReference type="GO" id="GO:0006596">
    <property type="term" value="P:polyamine biosynthetic process"/>
    <property type="evidence" value="ECO:0007669"/>
    <property type="project" value="UniProtKB-KW"/>
</dbReference>
<dbReference type="EMBL" id="SGWX01000001">
    <property type="protein sequence ID" value="RZS61306.1"/>
    <property type="molecule type" value="Genomic_DNA"/>
</dbReference>
<organism evidence="3 4">
    <name type="scientific">Xylanimonas ulmi</name>
    <dbReference type="NCBI Taxonomy" id="228973"/>
    <lineage>
        <taxon>Bacteria</taxon>
        <taxon>Bacillati</taxon>
        <taxon>Actinomycetota</taxon>
        <taxon>Actinomycetes</taxon>
        <taxon>Micrococcales</taxon>
        <taxon>Promicromonosporaceae</taxon>
        <taxon>Xylanimonas</taxon>
    </lineage>
</organism>
<accession>A0A4Q7M0M6</accession>
<keyword evidence="1" id="KW-0620">Polyamine biosynthesis</keyword>
<dbReference type="InterPro" id="IPR029063">
    <property type="entry name" value="SAM-dependent_MTases_sf"/>
</dbReference>
<dbReference type="PANTHER" id="PTHR43317">
    <property type="entry name" value="THERMOSPERMINE SYNTHASE ACAULIS5"/>
    <property type="match status" value="1"/>
</dbReference>
<feature type="compositionally biased region" description="Basic and acidic residues" evidence="2">
    <location>
        <begin position="254"/>
        <end position="263"/>
    </location>
</feature>
<dbReference type="PANTHER" id="PTHR43317:SF1">
    <property type="entry name" value="THERMOSPERMINE SYNTHASE ACAULIS5"/>
    <property type="match status" value="1"/>
</dbReference>
<evidence type="ECO:0000256" key="2">
    <source>
        <dbReference type="SAM" id="MobiDB-lite"/>
    </source>
</evidence>
<protein>
    <recommendedName>
        <fullName evidence="5">Spermidine synthase</fullName>
    </recommendedName>
</protein>
<gene>
    <name evidence="3" type="ORF">EV386_1604</name>
</gene>
<dbReference type="Proteomes" id="UP000293852">
    <property type="component" value="Unassembled WGS sequence"/>
</dbReference>
<evidence type="ECO:0000256" key="1">
    <source>
        <dbReference type="ARBA" id="ARBA00023115"/>
    </source>
</evidence>
<dbReference type="RefSeq" id="WP_130413890.1">
    <property type="nucleotide sequence ID" value="NZ_SGWX01000001.1"/>
</dbReference>
<sequence>MARRRARSAKRSLSSAEPPTPAGTPPVGPVPIDTGTVEVVPDPDHSRRVTLQVNGVPSSYLDLDDPGFLAFEYMQQMDAVVAATTTGPLRALHLGAAGCALARSWDAQRPGSRQLAVDVDARLVTLVREWFGLPRAPRLRLRADDAARAVATAAPASYDVVVRDVFAGDTTPTHLITGQAAAHAAAALRPGGLYLVNCADRPPLEHARRELATLAAAFGPDVAGSGRLALIAEPGILKGRRYGNLVLAAVRAVTDEADRDDSTRPPSPAAGEPPRGDGPQAPDLRSAALARALRALPVPAQPVTGAELTRFIGTARPY</sequence>
<dbReference type="SUPFAM" id="SSF53335">
    <property type="entry name" value="S-adenosyl-L-methionine-dependent methyltransferases"/>
    <property type="match status" value="1"/>
</dbReference>
<comment type="caution">
    <text evidence="3">The sequence shown here is derived from an EMBL/GenBank/DDBJ whole genome shotgun (WGS) entry which is preliminary data.</text>
</comment>
<evidence type="ECO:0000313" key="3">
    <source>
        <dbReference type="EMBL" id="RZS61306.1"/>
    </source>
</evidence>
<dbReference type="OrthoDB" id="8221452at2"/>
<feature type="compositionally biased region" description="Pro residues" evidence="2">
    <location>
        <begin position="18"/>
        <end position="29"/>
    </location>
</feature>
<dbReference type="AlphaFoldDB" id="A0A4Q7M0M6"/>
<reference evidence="3 4" key="1">
    <citation type="submission" date="2019-02" db="EMBL/GenBank/DDBJ databases">
        <title>Sequencing the genomes of 1000 actinobacteria strains.</title>
        <authorList>
            <person name="Klenk H.-P."/>
        </authorList>
    </citation>
    <scope>NUCLEOTIDE SEQUENCE [LARGE SCALE GENOMIC DNA]</scope>
    <source>
        <strain evidence="3 4">DSM 16932</strain>
    </source>
</reference>
<feature type="region of interest" description="Disordered" evidence="2">
    <location>
        <begin position="254"/>
        <end position="285"/>
    </location>
</feature>
<dbReference type="Gene3D" id="3.40.50.150">
    <property type="entry name" value="Vaccinia Virus protein VP39"/>
    <property type="match status" value="1"/>
</dbReference>
<evidence type="ECO:0008006" key="5">
    <source>
        <dbReference type="Google" id="ProtNLM"/>
    </source>
</evidence>
<proteinExistence type="predicted"/>
<feature type="compositionally biased region" description="Basic residues" evidence="2">
    <location>
        <begin position="1"/>
        <end position="10"/>
    </location>
</feature>
<feature type="region of interest" description="Disordered" evidence="2">
    <location>
        <begin position="1"/>
        <end position="35"/>
    </location>
</feature>